<sequence length="73" mass="8168">MEAIDDRRLLHPTPLVTGVNLGGLFKNQWHSGDEGWGYEDLVPYFEKAEVPKVVTRLVGNSHVSIPLTMHLDA</sequence>
<evidence type="ECO:0000313" key="2">
    <source>
        <dbReference type="Proteomes" id="UP000186601"/>
    </source>
</evidence>
<protein>
    <submittedName>
        <fullName evidence="1">Uncharacterized protein</fullName>
    </submittedName>
</protein>
<gene>
    <name evidence="1" type="ORF">PHLCEN_2v3155</name>
</gene>
<evidence type="ECO:0000313" key="1">
    <source>
        <dbReference type="EMBL" id="PSS18939.1"/>
    </source>
</evidence>
<accession>A0A2R6R113</accession>
<dbReference type="AlphaFoldDB" id="A0A2R6R113"/>
<name>A0A2R6R113_9APHY</name>
<proteinExistence type="predicted"/>
<dbReference type="OrthoDB" id="269227at2759"/>
<organism evidence="1 2">
    <name type="scientific">Hermanssonia centrifuga</name>
    <dbReference type="NCBI Taxonomy" id="98765"/>
    <lineage>
        <taxon>Eukaryota</taxon>
        <taxon>Fungi</taxon>
        <taxon>Dikarya</taxon>
        <taxon>Basidiomycota</taxon>
        <taxon>Agaricomycotina</taxon>
        <taxon>Agaricomycetes</taxon>
        <taxon>Polyporales</taxon>
        <taxon>Meruliaceae</taxon>
        <taxon>Hermanssonia</taxon>
    </lineage>
</organism>
<keyword evidence="2" id="KW-1185">Reference proteome</keyword>
<dbReference type="EMBL" id="MLYV02000283">
    <property type="protein sequence ID" value="PSS18939.1"/>
    <property type="molecule type" value="Genomic_DNA"/>
</dbReference>
<comment type="caution">
    <text evidence="1">The sequence shown here is derived from an EMBL/GenBank/DDBJ whole genome shotgun (WGS) entry which is preliminary data.</text>
</comment>
<dbReference type="Proteomes" id="UP000186601">
    <property type="component" value="Unassembled WGS sequence"/>
</dbReference>
<reference evidence="1 2" key="1">
    <citation type="submission" date="2018-02" db="EMBL/GenBank/DDBJ databases">
        <title>Genome sequence of the basidiomycete white-rot fungus Phlebia centrifuga.</title>
        <authorList>
            <person name="Granchi Z."/>
            <person name="Peng M."/>
            <person name="de Vries R.P."/>
            <person name="Hilden K."/>
            <person name="Makela M.R."/>
            <person name="Grigoriev I."/>
            <person name="Riley R."/>
        </authorList>
    </citation>
    <scope>NUCLEOTIDE SEQUENCE [LARGE SCALE GENOMIC DNA]</scope>
    <source>
        <strain evidence="1 2">FBCC195</strain>
    </source>
</reference>